<dbReference type="EMBL" id="CP148033">
    <property type="protein sequence ID" value="WXK91543.1"/>
    <property type="molecule type" value="Genomic_DNA"/>
</dbReference>
<proteinExistence type="predicted"/>
<evidence type="ECO:0000256" key="1">
    <source>
        <dbReference type="SAM" id="MobiDB-lite"/>
    </source>
</evidence>
<dbReference type="RefSeq" id="WP_406632596.1">
    <property type="nucleotide sequence ID" value="NZ_CP148033.1"/>
</dbReference>
<evidence type="ECO:0000313" key="3">
    <source>
        <dbReference type="EMBL" id="WXK91543.1"/>
    </source>
</evidence>
<keyword evidence="2" id="KW-0472">Membrane</keyword>
<dbReference type="InterPro" id="IPR019051">
    <property type="entry name" value="Trp_biosyn_TM_oprn/chp"/>
</dbReference>
<feature type="compositionally biased region" description="Basic and acidic residues" evidence="1">
    <location>
        <begin position="219"/>
        <end position="230"/>
    </location>
</feature>
<gene>
    <name evidence="3" type="ORF">WHH00_10525</name>
</gene>
<name>A0ABZ2QZC9_9MICC</name>
<dbReference type="Pfam" id="PF09534">
    <property type="entry name" value="Trp_oprn_chp"/>
    <property type="match status" value="1"/>
</dbReference>
<keyword evidence="2" id="KW-1133">Transmembrane helix</keyword>
<feature type="transmembrane region" description="Helical" evidence="2">
    <location>
        <begin position="168"/>
        <end position="188"/>
    </location>
</feature>
<feature type="compositionally biased region" description="Low complexity" evidence="1">
    <location>
        <begin position="9"/>
        <end position="21"/>
    </location>
</feature>
<organism evidence="3 4">
    <name type="scientific">Pseudarthrobacter quantipunctorum</name>
    <dbReference type="NCBI Taxonomy" id="3128980"/>
    <lineage>
        <taxon>Bacteria</taxon>
        <taxon>Bacillati</taxon>
        <taxon>Actinomycetota</taxon>
        <taxon>Actinomycetes</taxon>
        <taxon>Micrococcales</taxon>
        <taxon>Micrococcaceae</taxon>
        <taxon>Pseudarthrobacter</taxon>
    </lineage>
</organism>
<sequence length="230" mass="22304">MPGPGPGTGQEPAAGQAGGAARAGAGEAAAAGKGPVAPAWARRSTLVLLISVLALAVFGTTTQTWISVTLDPNQLGQGGAAQEPLPVQGSKAATAVTALALVALAGGLAAAIAGRIARWIITAIIVLASAGIVAAAATVLTNPLAAAQGSIAEATGVTGSQAQVAVTAFPVLAVVAGCLLALAALLIVPAGRYWKARTKYDAPAPGSPAAAGPVDEIDSWDRLSRGDDPT</sequence>
<dbReference type="Proteomes" id="UP001623384">
    <property type="component" value="Chromosome"/>
</dbReference>
<evidence type="ECO:0000256" key="2">
    <source>
        <dbReference type="SAM" id="Phobius"/>
    </source>
</evidence>
<protein>
    <submittedName>
        <fullName evidence="3">Trp biosynthesis-associated membrane protein</fullName>
    </submittedName>
</protein>
<evidence type="ECO:0000313" key="4">
    <source>
        <dbReference type="Proteomes" id="UP001623384"/>
    </source>
</evidence>
<feature type="transmembrane region" description="Helical" evidence="2">
    <location>
        <begin position="119"/>
        <end position="140"/>
    </location>
</feature>
<feature type="transmembrane region" description="Helical" evidence="2">
    <location>
        <begin position="92"/>
        <end position="112"/>
    </location>
</feature>
<feature type="region of interest" description="Disordered" evidence="1">
    <location>
        <begin position="1"/>
        <end position="21"/>
    </location>
</feature>
<keyword evidence="4" id="KW-1185">Reference proteome</keyword>
<feature type="compositionally biased region" description="Low complexity" evidence="1">
    <location>
        <begin position="202"/>
        <end position="213"/>
    </location>
</feature>
<keyword evidence="2" id="KW-0812">Transmembrane</keyword>
<reference evidence="3 4" key="1">
    <citation type="submission" date="2024-03" db="EMBL/GenBank/DDBJ databases">
        <title>Rhodococcus navarretei sp. nov. and Pseudarthrobacter quantumdoti sp. nov., two new species with the ability to biosynthesize Quantum Dots isolated from soil samples at Union Glacier, Antarctica.</title>
        <authorList>
            <person name="Vargas M."/>
        </authorList>
    </citation>
    <scope>NUCLEOTIDE SEQUENCE [LARGE SCALE GENOMIC DNA]</scope>
    <source>
        <strain evidence="3 4">RC-2-3</strain>
    </source>
</reference>
<feature type="transmembrane region" description="Helical" evidence="2">
    <location>
        <begin position="46"/>
        <end position="66"/>
    </location>
</feature>
<feature type="region of interest" description="Disordered" evidence="1">
    <location>
        <begin position="202"/>
        <end position="230"/>
    </location>
</feature>
<accession>A0ABZ2QZC9</accession>